<gene>
    <name evidence="1" type="ORF">g.1618</name>
</gene>
<feature type="non-terminal residue" evidence="1">
    <location>
        <position position="1"/>
    </location>
</feature>
<accession>A0A1B6EBZ3</accession>
<name>A0A1B6EBZ3_9HEMI</name>
<protein>
    <submittedName>
        <fullName evidence="1">Uncharacterized protein</fullName>
    </submittedName>
</protein>
<evidence type="ECO:0000313" key="1">
    <source>
        <dbReference type="EMBL" id="JAS35458.1"/>
    </source>
</evidence>
<organism evidence="1">
    <name type="scientific">Clastoptera arizonana</name>
    <name type="common">Arizona spittle bug</name>
    <dbReference type="NCBI Taxonomy" id="38151"/>
    <lineage>
        <taxon>Eukaryota</taxon>
        <taxon>Metazoa</taxon>
        <taxon>Ecdysozoa</taxon>
        <taxon>Arthropoda</taxon>
        <taxon>Hexapoda</taxon>
        <taxon>Insecta</taxon>
        <taxon>Pterygota</taxon>
        <taxon>Neoptera</taxon>
        <taxon>Paraneoptera</taxon>
        <taxon>Hemiptera</taxon>
        <taxon>Auchenorrhyncha</taxon>
        <taxon>Cercopoidea</taxon>
        <taxon>Clastopteridae</taxon>
        <taxon>Clastoptera</taxon>
    </lineage>
</organism>
<dbReference type="EMBL" id="GEDC01001840">
    <property type="protein sequence ID" value="JAS35458.1"/>
    <property type="molecule type" value="Transcribed_RNA"/>
</dbReference>
<reference evidence="1" key="1">
    <citation type="submission" date="2015-12" db="EMBL/GenBank/DDBJ databases">
        <title>De novo transcriptome assembly of four potential Pierce s Disease insect vectors from Arizona vineyards.</title>
        <authorList>
            <person name="Tassone E.E."/>
        </authorList>
    </citation>
    <scope>NUCLEOTIDE SEQUENCE</scope>
</reference>
<sequence>NVVLETPVDIVKTVTKNAEFIDTQIKKLVTSKENTMEKQDDKNCSLLKNKKIRHSVNIHKTKRKCLLDMHPMKPGKCKENTAEIKYSKNKATTLIQNKKSVDVNKTAIMEIGCQKSHAKQSVMSETYKHEMQSNAALNAPFNIEKTQKMRSNFLDSHMNKLGNSENSTIEKQDGINEANFVDSKKKTTVDTHEIKRKIPVSLDTYHNCVETRVENPSGNKTEFLHLENLTSVDRQCRREKKGLIAT</sequence>
<dbReference type="AlphaFoldDB" id="A0A1B6EBZ3"/>
<proteinExistence type="predicted"/>
<feature type="non-terminal residue" evidence="1">
    <location>
        <position position="246"/>
    </location>
</feature>